<comment type="caution">
    <text evidence="2">The sequence shown here is derived from an EMBL/GenBank/DDBJ whole genome shotgun (WGS) entry which is preliminary data.</text>
</comment>
<evidence type="ECO:0000313" key="2">
    <source>
        <dbReference type="EMBL" id="RUT35163.1"/>
    </source>
</evidence>
<sequence>MASKAALFALLALWGIGGPAALPMAYAQDETVEERADHSPAKRSFTNRVWVMEESGDLPGVIRIFLSDGTLVQDSCWETHRLSPWTSTSETSLSWTEDGAEIKAEILSVSATQLRLQLDLNGTLEEQSYRAAEVPFVCPDMPR</sequence>
<evidence type="ECO:0000256" key="1">
    <source>
        <dbReference type="SAM" id="SignalP"/>
    </source>
</evidence>
<name>A0A433XM88_9HYPH</name>
<gene>
    <name evidence="2" type="ORF">EMQ25_04250</name>
</gene>
<feature type="signal peptide" evidence="1">
    <location>
        <begin position="1"/>
        <end position="20"/>
    </location>
</feature>
<keyword evidence="3" id="KW-1185">Reference proteome</keyword>
<organism evidence="2 3">
    <name type="scientific">Arsenicitalea aurantiaca</name>
    <dbReference type="NCBI Taxonomy" id="1783274"/>
    <lineage>
        <taxon>Bacteria</taxon>
        <taxon>Pseudomonadati</taxon>
        <taxon>Pseudomonadota</taxon>
        <taxon>Alphaproteobacteria</taxon>
        <taxon>Hyphomicrobiales</taxon>
        <taxon>Devosiaceae</taxon>
        <taxon>Arsenicitalea</taxon>
    </lineage>
</organism>
<proteinExistence type="predicted"/>
<dbReference type="Proteomes" id="UP000281547">
    <property type="component" value="Unassembled WGS sequence"/>
</dbReference>
<dbReference type="EMBL" id="RZNJ01000001">
    <property type="protein sequence ID" value="RUT35163.1"/>
    <property type="molecule type" value="Genomic_DNA"/>
</dbReference>
<reference evidence="2 3" key="1">
    <citation type="journal article" date="2016" name="Int. J. Syst. Evol. Microbiol.">
        <title>Arsenicitalea aurantiaca gen. nov., sp. nov., a new member of the family Hyphomicrobiaceae, isolated from high-arsenic sediment.</title>
        <authorList>
            <person name="Mu Y."/>
            <person name="Zhou L."/>
            <person name="Zeng X.C."/>
            <person name="Liu L."/>
            <person name="Pan Y."/>
            <person name="Chen X."/>
            <person name="Wang J."/>
            <person name="Li S."/>
            <person name="Li W.J."/>
            <person name="Wang Y."/>
        </authorList>
    </citation>
    <scope>NUCLEOTIDE SEQUENCE [LARGE SCALE GENOMIC DNA]</scope>
    <source>
        <strain evidence="2 3">42-50</strain>
    </source>
</reference>
<dbReference type="RefSeq" id="WP_127187282.1">
    <property type="nucleotide sequence ID" value="NZ_RZNJ01000001.1"/>
</dbReference>
<protein>
    <submittedName>
        <fullName evidence="2">Uncharacterized protein</fullName>
    </submittedName>
</protein>
<evidence type="ECO:0000313" key="3">
    <source>
        <dbReference type="Proteomes" id="UP000281547"/>
    </source>
</evidence>
<dbReference type="OrthoDB" id="7060093at2"/>
<accession>A0A433XM88</accession>
<feature type="chain" id="PRO_5019478682" evidence="1">
    <location>
        <begin position="21"/>
        <end position="143"/>
    </location>
</feature>
<keyword evidence="1" id="KW-0732">Signal</keyword>
<dbReference type="AlphaFoldDB" id="A0A433XM88"/>